<dbReference type="EMBL" id="LVIE01000212">
    <property type="protein sequence ID" value="OHT22759.1"/>
    <property type="molecule type" value="Genomic_DNA"/>
</dbReference>
<protein>
    <submittedName>
        <fullName evidence="1">Uncharacterized protein</fullName>
    </submittedName>
</protein>
<name>A0A1S1HK97_PROST</name>
<evidence type="ECO:0000313" key="2">
    <source>
        <dbReference type="Proteomes" id="UP000179588"/>
    </source>
</evidence>
<accession>A0A1S1HK97</accession>
<organism evidence="1 2">
    <name type="scientific">Providencia stuartii</name>
    <dbReference type="NCBI Taxonomy" id="588"/>
    <lineage>
        <taxon>Bacteria</taxon>
        <taxon>Pseudomonadati</taxon>
        <taxon>Pseudomonadota</taxon>
        <taxon>Gammaproteobacteria</taxon>
        <taxon>Enterobacterales</taxon>
        <taxon>Morganellaceae</taxon>
        <taxon>Providencia</taxon>
    </lineage>
</organism>
<evidence type="ECO:0000313" key="1">
    <source>
        <dbReference type="EMBL" id="OHT22759.1"/>
    </source>
</evidence>
<dbReference type="AlphaFoldDB" id="A0A1S1HK97"/>
<sequence>MPNKTIINTVEWPVCVINTFPETMDETRLWLEEMDLLLARRLQFALIYPPVQKPKGKPTTEHMEAMKYVRRWLKHAREPMIEHCRAMVVTLQPNGSDKAEMEEMAPLLSNLYGPEVIIESDITAAKQRATELIAK</sequence>
<gene>
    <name evidence="1" type="ORF">A3Q29_09685</name>
</gene>
<reference evidence="1 2" key="1">
    <citation type="submission" date="2016-03" db="EMBL/GenBank/DDBJ databases">
        <title>Genome sequence of Providencia stuartii strain, isolated from the salivary glands of larval Lucilia sericata.</title>
        <authorList>
            <person name="Yuan Y."/>
            <person name="Zhang Y."/>
            <person name="Fu S."/>
            <person name="Crippen T.L."/>
            <person name="Visi D."/>
            <person name="Benbow M.E."/>
            <person name="Allen M."/>
            <person name="Tomberlin J.K."/>
            <person name="Sze S.-H."/>
            <person name="Tarone A.M."/>
        </authorList>
    </citation>
    <scope>NUCLEOTIDE SEQUENCE [LARGE SCALE GENOMIC DNA]</scope>
    <source>
        <strain evidence="1 2">Crippen</strain>
    </source>
</reference>
<comment type="caution">
    <text evidence="1">The sequence shown here is derived from an EMBL/GenBank/DDBJ whole genome shotgun (WGS) entry which is preliminary data.</text>
</comment>
<proteinExistence type="predicted"/>
<keyword evidence="2" id="KW-1185">Reference proteome</keyword>
<dbReference type="Proteomes" id="UP000179588">
    <property type="component" value="Unassembled WGS sequence"/>
</dbReference>